<feature type="compositionally biased region" description="Low complexity" evidence="1">
    <location>
        <begin position="97"/>
        <end position="114"/>
    </location>
</feature>
<sequence>MRPPFISLRLHSHNARPTTEGRGDRSQLDDSCLGVGERCGALEPRGGGCGGRGRGVVQPQEENGGGERHGEHLVRPEVAEAEALVGGRGRGERSGQHGAAAAGAAAHAAKAGKGVSQGWGQGWEDGSRRSSGEEPEERTGGEPEEQSAAVVEEDAIEEGGGELGRRIQRLPLLAVVDEDVRKSRLGRILSGSRFGLAVGASKF</sequence>
<feature type="compositionally biased region" description="Gly residues" evidence="1">
    <location>
        <begin position="45"/>
        <end position="54"/>
    </location>
</feature>
<feature type="region of interest" description="Disordered" evidence="1">
    <location>
        <begin position="1"/>
        <end position="29"/>
    </location>
</feature>
<feature type="compositionally biased region" description="Basic and acidic residues" evidence="1">
    <location>
        <begin position="125"/>
        <end position="141"/>
    </location>
</feature>
<evidence type="ECO:0000313" key="3">
    <source>
        <dbReference type="Proteomes" id="UP000807115"/>
    </source>
</evidence>
<protein>
    <submittedName>
        <fullName evidence="2">Uncharacterized protein</fullName>
    </submittedName>
</protein>
<accession>A0A921Q405</accession>
<evidence type="ECO:0000313" key="2">
    <source>
        <dbReference type="EMBL" id="KAG0515114.1"/>
    </source>
</evidence>
<organism evidence="2 3">
    <name type="scientific">Sorghum bicolor</name>
    <name type="common">Sorghum</name>
    <name type="synonym">Sorghum vulgare</name>
    <dbReference type="NCBI Taxonomy" id="4558"/>
    <lineage>
        <taxon>Eukaryota</taxon>
        <taxon>Viridiplantae</taxon>
        <taxon>Streptophyta</taxon>
        <taxon>Embryophyta</taxon>
        <taxon>Tracheophyta</taxon>
        <taxon>Spermatophyta</taxon>
        <taxon>Magnoliopsida</taxon>
        <taxon>Liliopsida</taxon>
        <taxon>Poales</taxon>
        <taxon>Poaceae</taxon>
        <taxon>PACMAD clade</taxon>
        <taxon>Panicoideae</taxon>
        <taxon>Andropogonodae</taxon>
        <taxon>Andropogoneae</taxon>
        <taxon>Sorghinae</taxon>
        <taxon>Sorghum</taxon>
    </lineage>
</organism>
<feature type="compositionally biased region" description="Basic and acidic residues" evidence="1">
    <location>
        <begin position="19"/>
        <end position="28"/>
    </location>
</feature>
<feature type="compositionally biased region" description="Basic and acidic residues" evidence="1">
    <location>
        <begin position="65"/>
        <end position="78"/>
    </location>
</feature>
<comment type="caution">
    <text evidence="2">The sequence shown here is derived from an EMBL/GenBank/DDBJ whole genome shotgun (WGS) entry which is preliminary data.</text>
</comment>
<dbReference type="Proteomes" id="UP000807115">
    <property type="component" value="Chromosome 10"/>
</dbReference>
<name>A0A921Q405_SORBI</name>
<reference evidence="2" key="2">
    <citation type="submission" date="2020-10" db="EMBL/GenBank/DDBJ databases">
        <authorList>
            <person name="Cooper E.A."/>
            <person name="Brenton Z.W."/>
            <person name="Flinn B.S."/>
            <person name="Jenkins J."/>
            <person name="Shu S."/>
            <person name="Flowers D."/>
            <person name="Luo F."/>
            <person name="Wang Y."/>
            <person name="Xia P."/>
            <person name="Barry K."/>
            <person name="Daum C."/>
            <person name="Lipzen A."/>
            <person name="Yoshinaga Y."/>
            <person name="Schmutz J."/>
            <person name="Saski C."/>
            <person name="Vermerris W."/>
            <person name="Kresovich S."/>
        </authorList>
    </citation>
    <scope>NUCLEOTIDE SEQUENCE</scope>
</reference>
<feature type="region of interest" description="Disordered" evidence="1">
    <location>
        <begin position="43"/>
        <end position="150"/>
    </location>
</feature>
<proteinExistence type="predicted"/>
<reference evidence="2" key="1">
    <citation type="journal article" date="2019" name="BMC Genomics">
        <title>A new reference genome for Sorghum bicolor reveals high levels of sequence similarity between sweet and grain genotypes: implications for the genetics of sugar metabolism.</title>
        <authorList>
            <person name="Cooper E.A."/>
            <person name="Brenton Z.W."/>
            <person name="Flinn B.S."/>
            <person name="Jenkins J."/>
            <person name="Shu S."/>
            <person name="Flowers D."/>
            <person name="Luo F."/>
            <person name="Wang Y."/>
            <person name="Xia P."/>
            <person name="Barry K."/>
            <person name="Daum C."/>
            <person name="Lipzen A."/>
            <person name="Yoshinaga Y."/>
            <person name="Schmutz J."/>
            <person name="Saski C."/>
            <person name="Vermerris W."/>
            <person name="Kresovich S."/>
        </authorList>
    </citation>
    <scope>NUCLEOTIDE SEQUENCE</scope>
</reference>
<dbReference type="EMBL" id="CM027689">
    <property type="protein sequence ID" value="KAG0515114.1"/>
    <property type="molecule type" value="Genomic_DNA"/>
</dbReference>
<evidence type="ECO:0000256" key="1">
    <source>
        <dbReference type="SAM" id="MobiDB-lite"/>
    </source>
</evidence>
<gene>
    <name evidence="2" type="ORF">BDA96_10G251400</name>
</gene>
<dbReference type="AlphaFoldDB" id="A0A921Q405"/>